<keyword evidence="4" id="KW-1185">Reference proteome</keyword>
<name>A0ABT8JZB0_9MICC</name>
<feature type="compositionally biased region" description="Polar residues" evidence="1">
    <location>
        <begin position="11"/>
        <end position="24"/>
    </location>
</feature>
<gene>
    <name evidence="3" type="ORF">P5G52_06470</name>
</gene>
<feature type="region of interest" description="Disordered" evidence="1">
    <location>
        <begin position="1"/>
        <end position="24"/>
    </location>
</feature>
<evidence type="ECO:0000256" key="1">
    <source>
        <dbReference type="SAM" id="MobiDB-lite"/>
    </source>
</evidence>
<protein>
    <recommendedName>
        <fullName evidence="5">Helicase/secretion neighborhood TadE-like protein</fullName>
    </recommendedName>
</protein>
<feature type="transmembrane region" description="Helical" evidence="2">
    <location>
        <begin position="33"/>
        <end position="53"/>
    </location>
</feature>
<dbReference type="RefSeq" id="WP_301225738.1">
    <property type="nucleotide sequence ID" value="NZ_JAROCG010000001.1"/>
</dbReference>
<reference evidence="3" key="1">
    <citation type="submission" date="2023-06" db="EMBL/GenBank/DDBJ databases">
        <title>MT1 and MT2 Draft Genomes of Novel Species.</title>
        <authorList>
            <person name="Venkateswaran K."/>
        </authorList>
    </citation>
    <scope>NUCLEOTIDE SEQUENCE</scope>
    <source>
        <strain evidence="3">IIF3SC-B10</strain>
    </source>
</reference>
<dbReference type="InterPro" id="IPR021202">
    <property type="entry name" value="Rv3654c-like"/>
</dbReference>
<dbReference type="NCBIfam" id="TIGR03816">
    <property type="entry name" value="tadE_like_DECH"/>
    <property type="match status" value="1"/>
</dbReference>
<keyword evidence="2" id="KW-0472">Membrane</keyword>
<keyword evidence="2" id="KW-1133">Transmembrane helix</keyword>
<evidence type="ECO:0000313" key="4">
    <source>
        <dbReference type="Proteomes" id="UP001174209"/>
    </source>
</evidence>
<evidence type="ECO:0000313" key="3">
    <source>
        <dbReference type="EMBL" id="MDN4610510.1"/>
    </source>
</evidence>
<accession>A0ABT8JZB0</accession>
<evidence type="ECO:0008006" key="5">
    <source>
        <dbReference type="Google" id="ProtNLM"/>
    </source>
</evidence>
<proteinExistence type="predicted"/>
<sequence>MGRCTAVGSAGSPTDSESGAGSLTDSEGGAGTLLMAGLAMLALLLIASAALLLQAASGASKAATAADLAALAAADAARGLTVGDPCSVAGTVAEHHGAAVQDCVIGETGPGTALVRVSVSIAGLLPDAVGAARAGPPP</sequence>
<organism evidence="3 4">
    <name type="scientific">Arthrobacter burdickii</name>
    <dbReference type="NCBI Taxonomy" id="3035920"/>
    <lineage>
        <taxon>Bacteria</taxon>
        <taxon>Bacillati</taxon>
        <taxon>Actinomycetota</taxon>
        <taxon>Actinomycetes</taxon>
        <taxon>Micrococcales</taxon>
        <taxon>Micrococcaceae</taxon>
        <taxon>Arthrobacter</taxon>
    </lineage>
</organism>
<dbReference type="EMBL" id="JAROCG010000001">
    <property type="protein sequence ID" value="MDN4610510.1"/>
    <property type="molecule type" value="Genomic_DNA"/>
</dbReference>
<comment type="caution">
    <text evidence="3">The sequence shown here is derived from an EMBL/GenBank/DDBJ whole genome shotgun (WGS) entry which is preliminary data.</text>
</comment>
<evidence type="ECO:0000256" key="2">
    <source>
        <dbReference type="SAM" id="Phobius"/>
    </source>
</evidence>
<keyword evidence="2" id="KW-0812">Transmembrane</keyword>
<dbReference type="Proteomes" id="UP001174209">
    <property type="component" value="Unassembled WGS sequence"/>
</dbReference>